<dbReference type="InterPro" id="IPR040976">
    <property type="entry name" value="Pkinase_fungal"/>
</dbReference>
<dbReference type="EMBL" id="KV425633">
    <property type="protein sequence ID" value="KZT19790.1"/>
    <property type="molecule type" value="Genomic_DNA"/>
</dbReference>
<dbReference type="Proteomes" id="UP000076761">
    <property type="component" value="Unassembled WGS sequence"/>
</dbReference>
<evidence type="ECO:0000259" key="1">
    <source>
        <dbReference type="Pfam" id="PF17667"/>
    </source>
</evidence>
<dbReference type="AlphaFoldDB" id="A0A165NKY9"/>
<proteinExistence type="predicted"/>
<sequence>MSRLKYMRDLCPNTAIFVETSNTGLTRHLINWDLCSDCDLLEEGVRLPDRTGTWQFMSCNLLQRPTARFSLSLQDNFESFFWVLVHTCPCFIPSSLSTSGNLSRVLKEVFDHSRWREVIFCWMGGDCKVMVIKYSQYILPNRTAAPAITFAPAPLNTLVFDLWDIFHDWAEYHSAVNKYRITIRDIYRPHTDLLLDSTEVLRLFRNAFENGDWSKDNHRQEVDWPQEP</sequence>
<evidence type="ECO:0000313" key="2">
    <source>
        <dbReference type="EMBL" id="KZT19790.1"/>
    </source>
</evidence>
<feature type="domain" description="Fungal-type protein kinase" evidence="1">
    <location>
        <begin position="8"/>
        <end position="88"/>
    </location>
</feature>
<name>A0A165NKY9_9AGAM</name>
<keyword evidence="3" id="KW-1185">Reference proteome</keyword>
<gene>
    <name evidence="2" type="ORF">NEOLEDRAFT_929219</name>
</gene>
<accession>A0A165NKY9</accession>
<reference evidence="2 3" key="1">
    <citation type="journal article" date="2016" name="Mol. Biol. Evol.">
        <title>Comparative Genomics of Early-Diverging Mushroom-Forming Fungi Provides Insights into the Origins of Lignocellulose Decay Capabilities.</title>
        <authorList>
            <person name="Nagy L.G."/>
            <person name="Riley R."/>
            <person name="Tritt A."/>
            <person name="Adam C."/>
            <person name="Daum C."/>
            <person name="Floudas D."/>
            <person name="Sun H."/>
            <person name="Yadav J.S."/>
            <person name="Pangilinan J."/>
            <person name="Larsson K.H."/>
            <person name="Matsuura K."/>
            <person name="Barry K."/>
            <person name="Labutti K."/>
            <person name="Kuo R."/>
            <person name="Ohm R.A."/>
            <person name="Bhattacharya S.S."/>
            <person name="Shirouzu T."/>
            <person name="Yoshinaga Y."/>
            <person name="Martin F.M."/>
            <person name="Grigoriev I.V."/>
            <person name="Hibbett D.S."/>
        </authorList>
    </citation>
    <scope>NUCLEOTIDE SEQUENCE [LARGE SCALE GENOMIC DNA]</scope>
    <source>
        <strain evidence="2 3">HHB14362 ss-1</strain>
    </source>
</reference>
<dbReference type="InParanoid" id="A0A165NKY9"/>
<protein>
    <recommendedName>
        <fullName evidence="1">Fungal-type protein kinase domain-containing protein</fullName>
    </recommendedName>
</protein>
<evidence type="ECO:0000313" key="3">
    <source>
        <dbReference type="Proteomes" id="UP000076761"/>
    </source>
</evidence>
<organism evidence="2 3">
    <name type="scientific">Neolentinus lepideus HHB14362 ss-1</name>
    <dbReference type="NCBI Taxonomy" id="1314782"/>
    <lineage>
        <taxon>Eukaryota</taxon>
        <taxon>Fungi</taxon>
        <taxon>Dikarya</taxon>
        <taxon>Basidiomycota</taxon>
        <taxon>Agaricomycotina</taxon>
        <taxon>Agaricomycetes</taxon>
        <taxon>Gloeophyllales</taxon>
        <taxon>Gloeophyllaceae</taxon>
        <taxon>Neolentinus</taxon>
    </lineage>
</organism>
<dbReference type="OrthoDB" id="2747778at2759"/>
<dbReference type="STRING" id="1314782.A0A165NKY9"/>
<dbReference type="Pfam" id="PF17667">
    <property type="entry name" value="Pkinase_fungal"/>
    <property type="match status" value="1"/>
</dbReference>